<organism evidence="2 3">
    <name type="scientific">Bacillus salacetis</name>
    <dbReference type="NCBI Taxonomy" id="2315464"/>
    <lineage>
        <taxon>Bacteria</taxon>
        <taxon>Bacillati</taxon>
        <taxon>Bacillota</taxon>
        <taxon>Bacilli</taxon>
        <taxon>Bacillales</taxon>
        <taxon>Bacillaceae</taxon>
        <taxon>Bacillus</taxon>
    </lineage>
</organism>
<dbReference type="AlphaFoldDB" id="A0A3A1QW86"/>
<name>A0A3A1QW86_9BACI</name>
<sequence length="96" mass="11149">MNNAVSLKLGTVFLTLVLLFGLPFWAFLKTGRPFLEWTLLIGIFMTTAIFYCHGPGYRPLAGERKNRFHQSIPFWLSFSYTIAASFLTYLFYGEYF</sequence>
<keyword evidence="3" id="KW-1185">Reference proteome</keyword>
<reference evidence="2 3" key="1">
    <citation type="submission" date="2018-09" db="EMBL/GenBank/DDBJ databases">
        <title>Bacillus saliacetes sp. nov., isolated from Thai shrimp paste (Ka-pi).</title>
        <authorList>
            <person name="Daroonpunt R."/>
            <person name="Tanasupawat S."/>
            <person name="Yiamsombut S."/>
        </authorList>
    </citation>
    <scope>NUCLEOTIDE SEQUENCE [LARGE SCALE GENOMIC DNA]</scope>
    <source>
        <strain evidence="2 3">SKP7-4</strain>
    </source>
</reference>
<comment type="caution">
    <text evidence="2">The sequence shown here is derived from an EMBL/GenBank/DDBJ whole genome shotgun (WGS) entry which is preliminary data.</text>
</comment>
<keyword evidence="1" id="KW-0472">Membrane</keyword>
<accession>A0A3A1QW86</accession>
<evidence type="ECO:0000256" key="1">
    <source>
        <dbReference type="SAM" id="Phobius"/>
    </source>
</evidence>
<evidence type="ECO:0000313" key="3">
    <source>
        <dbReference type="Proteomes" id="UP000265801"/>
    </source>
</evidence>
<feature type="transmembrane region" description="Helical" evidence="1">
    <location>
        <begin position="34"/>
        <end position="52"/>
    </location>
</feature>
<proteinExistence type="predicted"/>
<dbReference type="RefSeq" id="WP_119547252.1">
    <property type="nucleotide sequence ID" value="NZ_QXIR01000016.1"/>
</dbReference>
<keyword evidence="1" id="KW-0812">Transmembrane</keyword>
<keyword evidence="1" id="KW-1133">Transmembrane helix</keyword>
<feature type="transmembrane region" description="Helical" evidence="1">
    <location>
        <begin position="72"/>
        <end position="92"/>
    </location>
</feature>
<dbReference type="EMBL" id="QXIR01000016">
    <property type="protein sequence ID" value="RIW32693.1"/>
    <property type="molecule type" value="Genomic_DNA"/>
</dbReference>
<feature type="transmembrane region" description="Helical" evidence="1">
    <location>
        <begin position="7"/>
        <end position="28"/>
    </location>
</feature>
<dbReference type="OrthoDB" id="2695754at2"/>
<gene>
    <name evidence="2" type="ORF">D3H55_12480</name>
</gene>
<dbReference type="Proteomes" id="UP000265801">
    <property type="component" value="Unassembled WGS sequence"/>
</dbReference>
<protein>
    <submittedName>
        <fullName evidence="2">Uncharacterized protein</fullName>
    </submittedName>
</protein>
<evidence type="ECO:0000313" key="2">
    <source>
        <dbReference type="EMBL" id="RIW32693.1"/>
    </source>
</evidence>